<organism evidence="1 2">
    <name type="scientific">Labilibaculum manganireducens</name>
    <dbReference type="NCBI Taxonomy" id="1940525"/>
    <lineage>
        <taxon>Bacteria</taxon>
        <taxon>Pseudomonadati</taxon>
        <taxon>Bacteroidota</taxon>
        <taxon>Bacteroidia</taxon>
        <taxon>Marinilabiliales</taxon>
        <taxon>Marinifilaceae</taxon>
        <taxon>Labilibaculum</taxon>
    </lineage>
</organism>
<evidence type="ECO:0000313" key="1">
    <source>
        <dbReference type="EMBL" id="PKQ67270.1"/>
    </source>
</evidence>
<reference evidence="1 2" key="1">
    <citation type="journal article" date="2017" name="Front. Microbiol.">
        <title>Labilibaculum manganireducens gen. nov., sp. nov. and Labilibaculum filiforme sp. nov., Novel Bacteroidetes Isolated from Subsurface Sediments of the Baltic Sea.</title>
        <authorList>
            <person name="Vandieken V."/>
            <person name="Marshall I.P."/>
            <person name="Niemann H."/>
            <person name="Engelen B."/>
            <person name="Cypionka H."/>
        </authorList>
    </citation>
    <scope>NUCLEOTIDE SEQUENCE [LARGE SCALE GENOMIC DNA]</scope>
    <source>
        <strain evidence="1 2">59.10-2M</strain>
    </source>
</reference>
<accession>A0A2N3IAF4</accession>
<protein>
    <submittedName>
        <fullName evidence="1">Uncharacterized protein</fullName>
    </submittedName>
</protein>
<sequence length="64" mass="7850">MPEKQSKLKNTFLSFSIFFQFDEIIYLQMNPLSKKDYKPTYKKIAKTFYVQKNLKMLLRYVILF</sequence>
<proteinExistence type="predicted"/>
<gene>
    <name evidence="1" type="ORF">BZG01_07695</name>
</gene>
<dbReference type="Proteomes" id="UP000233618">
    <property type="component" value="Unassembled WGS sequence"/>
</dbReference>
<evidence type="ECO:0000313" key="2">
    <source>
        <dbReference type="Proteomes" id="UP000233618"/>
    </source>
</evidence>
<keyword evidence="2" id="KW-1185">Reference proteome</keyword>
<dbReference type="EMBL" id="MVDE01000009">
    <property type="protein sequence ID" value="PKQ67270.1"/>
    <property type="molecule type" value="Genomic_DNA"/>
</dbReference>
<dbReference type="AlphaFoldDB" id="A0A2N3IAF4"/>
<name>A0A2N3IAF4_9BACT</name>
<comment type="caution">
    <text evidence="1">The sequence shown here is derived from an EMBL/GenBank/DDBJ whole genome shotgun (WGS) entry which is preliminary data.</text>
</comment>